<reference evidence="4" key="1">
    <citation type="journal article" date="2019" name="Int. J. Syst. Evol. Microbiol.">
        <title>The Global Catalogue of Microorganisms (GCM) 10K type strain sequencing project: providing services to taxonomists for standard genome sequencing and annotation.</title>
        <authorList>
            <consortium name="The Broad Institute Genomics Platform"/>
            <consortium name="The Broad Institute Genome Sequencing Center for Infectious Disease"/>
            <person name="Wu L."/>
            <person name="Ma J."/>
        </authorList>
    </citation>
    <scope>NUCLEOTIDE SEQUENCE [LARGE SCALE GENOMIC DNA]</scope>
    <source>
        <strain evidence="4">CGMCC 4.7466</strain>
    </source>
</reference>
<dbReference type="InterPro" id="IPR037171">
    <property type="entry name" value="NagB/RpiA_transferase-like"/>
</dbReference>
<sequence length="192" mass="21212">MSSREQIMEAIQKNKPRATPLPELPAYASPADRTELFKTSLALNGGEAIEVQSLKEVEAWLSSEFSADKIRVSMISDLAGDLDVQKLDDPHELENVEVALLEGEWGVAENAAIWLPEEKLLHRALPFIAQHLAVVLRKDKILGNMHEVYQRIDVSDPGYGVFIAGPSKTADIEQSLVIGAHGPRSMKVFLMD</sequence>
<evidence type="ECO:0000313" key="4">
    <source>
        <dbReference type="Proteomes" id="UP001595818"/>
    </source>
</evidence>
<protein>
    <submittedName>
        <fullName evidence="3">Lactate utilization protein C</fullName>
    </submittedName>
</protein>
<gene>
    <name evidence="3" type="ORF">ACFPFU_03000</name>
</gene>
<dbReference type="PANTHER" id="PTHR43682">
    <property type="entry name" value="LACTATE UTILIZATION PROTEIN C"/>
    <property type="match status" value="1"/>
</dbReference>
<feature type="region of interest" description="Disordered" evidence="1">
    <location>
        <begin position="1"/>
        <end position="25"/>
    </location>
</feature>
<keyword evidence="4" id="KW-1185">Reference proteome</keyword>
<dbReference type="Gene3D" id="3.40.50.10420">
    <property type="entry name" value="NagB/RpiA/CoA transferase-like"/>
    <property type="match status" value="1"/>
</dbReference>
<evidence type="ECO:0000256" key="1">
    <source>
        <dbReference type="SAM" id="MobiDB-lite"/>
    </source>
</evidence>
<comment type="caution">
    <text evidence="3">The sequence shown here is derived from an EMBL/GenBank/DDBJ whole genome shotgun (WGS) entry which is preliminary data.</text>
</comment>
<name>A0ABV9SWN5_9BACT</name>
<evidence type="ECO:0000313" key="3">
    <source>
        <dbReference type="EMBL" id="MFC4870639.1"/>
    </source>
</evidence>
<dbReference type="RefSeq" id="WP_377061344.1">
    <property type="nucleotide sequence ID" value="NZ_JBHSJJ010000001.1"/>
</dbReference>
<dbReference type="Proteomes" id="UP001595818">
    <property type="component" value="Unassembled WGS sequence"/>
</dbReference>
<proteinExistence type="predicted"/>
<dbReference type="InterPro" id="IPR024185">
    <property type="entry name" value="FTHF_cligase-like_sf"/>
</dbReference>
<dbReference type="EMBL" id="JBHSJJ010000001">
    <property type="protein sequence ID" value="MFC4870639.1"/>
    <property type="molecule type" value="Genomic_DNA"/>
</dbReference>
<evidence type="ECO:0000259" key="2">
    <source>
        <dbReference type="Pfam" id="PF02589"/>
    </source>
</evidence>
<dbReference type="Pfam" id="PF02589">
    <property type="entry name" value="LUD_dom"/>
    <property type="match status" value="1"/>
</dbReference>
<dbReference type="InterPro" id="IPR003741">
    <property type="entry name" value="LUD_dom"/>
</dbReference>
<dbReference type="SUPFAM" id="SSF100950">
    <property type="entry name" value="NagB/RpiA/CoA transferase-like"/>
    <property type="match status" value="1"/>
</dbReference>
<dbReference type="PANTHER" id="PTHR43682:SF1">
    <property type="entry name" value="LACTATE UTILIZATION PROTEIN C"/>
    <property type="match status" value="1"/>
</dbReference>
<feature type="domain" description="LUD" evidence="2">
    <location>
        <begin position="91"/>
        <end position="191"/>
    </location>
</feature>
<organism evidence="3 4">
    <name type="scientific">Negadavirga shengliensis</name>
    <dbReference type="NCBI Taxonomy" id="1389218"/>
    <lineage>
        <taxon>Bacteria</taxon>
        <taxon>Pseudomonadati</taxon>
        <taxon>Bacteroidota</taxon>
        <taxon>Cytophagia</taxon>
        <taxon>Cytophagales</taxon>
        <taxon>Cyclobacteriaceae</taxon>
        <taxon>Negadavirga</taxon>
    </lineage>
</organism>
<accession>A0ABV9SWN5</accession>